<dbReference type="PROSITE" id="PS00061">
    <property type="entry name" value="ADH_SHORT"/>
    <property type="match status" value="1"/>
</dbReference>
<dbReference type="InterPro" id="IPR002347">
    <property type="entry name" value="SDR_fam"/>
</dbReference>
<dbReference type="EMBL" id="SHNP01000001">
    <property type="protein sequence ID" value="MCX2972352.1"/>
    <property type="molecule type" value="Genomic_DNA"/>
</dbReference>
<dbReference type="Proteomes" id="UP001143307">
    <property type="component" value="Unassembled WGS sequence"/>
</dbReference>
<dbReference type="PRINTS" id="PR00081">
    <property type="entry name" value="GDHRDH"/>
</dbReference>
<organism evidence="2 3">
    <name type="scientific">Candidatus Seongchinamella marina</name>
    <dbReference type="NCBI Taxonomy" id="2518990"/>
    <lineage>
        <taxon>Bacteria</taxon>
        <taxon>Pseudomonadati</taxon>
        <taxon>Pseudomonadota</taxon>
        <taxon>Gammaproteobacteria</taxon>
        <taxon>Cellvibrionales</taxon>
        <taxon>Halieaceae</taxon>
        <taxon>Seongchinamella</taxon>
    </lineage>
</organism>
<dbReference type="PANTHER" id="PTHR42760">
    <property type="entry name" value="SHORT-CHAIN DEHYDROGENASES/REDUCTASES FAMILY MEMBER"/>
    <property type="match status" value="1"/>
</dbReference>
<dbReference type="Pfam" id="PF13561">
    <property type="entry name" value="adh_short_C2"/>
    <property type="match status" value="1"/>
</dbReference>
<dbReference type="InterPro" id="IPR036291">
    <property type="entry name" value="NAD(P)-bd_dom_sf"/>
</dbReference>
<dbReference type="CDD" id="cd05233">
    <property type="entry name" value="SDR_c"/>
    <property type="match status" value="1"/>
</dbReference>
<sequence>MSQLLEGRVALVTGAGAGIGRAIARAFVRAGASVVVAEYNEETGAQVATELAELGGEGLFIRTDIMDVASVTAAVEETISRWGTIDILVNNAYPTMTHRPAGIEAIDQQRLRDSMTAGFFAATAAMQAAFPSMKSRSYGRVINICSLNGVNAHKFTADYNAAKEALRAYTRTAAVEWAPHGITANIICPGAATTPFKALAEFMPGMADEIKKTNPMGYMGDAERDIAPVAVFLASDMSVYMTGNTLFVDGGGHINGVPWAPEIDV</sequence>
<comment type="caution">
    <text evidence="2">The sequence shown here is derived from an EMBL/GenBank/DDBJ whole genome shotgun (WGS) entry which is preliminary data.</text>
</comment>
<dbReference type="Gene3D" id="3.40.50.720">
    <property type="entry name" value="NAD(P)-binding Rossmann-like Domain"/>
    <property type="match status" value="1"/>
</dbReference>
<gene>
    <name evidence="2" type="ORF">EYC87_01960</name>
</gene>
<accession>A0ABT3SQT8</accession>
<proteinExistence type="inferred from homology"/>
<dbReference type="SUPFAM" id="SSF51735">
    <property type="entry name" value="NAD(P)-binding Rossmann-fold domains"/>
    <property type="match status" value="1"/>
</dbReference>
<evidence type="ECO:0000313" key="3">
    <source>
        <dbReference type="Proteomes" id="UP001143307"/>
    </source>
</evidence>
<evidence type="ECO:0000313" key="2">
    <source>
        <dbReference type="EMBL" id="MCX2972352.1"/>
    </source>
</evidence>
<protein>
    <submittedName>
        <fullName evidence="2">SDR family oxidoreductase</fullName>
    </submittedName>
</protein>
<reference evidence="2" key="1">
    <citation type="submission" date="2019-02" db="EMBL/GenBank/DDBJ databases">
        <authorList>
            <person name="Li S.-H."/>
        </authorList>
    </citation>
    <scope>NUCLEOTIDE SEQUENCE</scope>
    <source>
        <strain evidence="2">IMCC8485</strain>
    </source>
</reference>
<dbReference type="RefSeq" id="WP_279251377.1">
    <property type="nucleotide sequence ID" value="NZ_SHNP01000001.1"/>
</dbReference>
<name>A0ABT3SQT8_9GAMM</name>
<dbReference type="InterPro" id="IPR020904">
    <property type="entry name" value="Sc_DH/Rdtase_CS"/>
</dbReference>
<comment type="similarity">
    <text evidence="1">Belongs to the short-chain dehydrogenases/reductases (SDR) family.</text>
</comment>
<dbReference type="PRINTS" id="PR00080">
    <property type="entry name" value="SDRFAMILY"/>
</dbReference>
<evidence type="ECO:0000256" key="1">
    <source>
        <dbReference type="ARBA" id="ARBA00006484"/>
    </source>
</evidence>
<keyword evidence="3" id="KW-1185">Reference proteome</keyword>